<dbReference type="AlphaFoldDB" id="A0A164FNE5"/>
<dbReference type="Proteomes" id="UP000076858">
    <property type="component" value="Unassembled WGS sequence"/>
</dbReference>
<sequence length="90" mass="10456">TKSTAAYIFLSFPMSWDLEKLYNFFPTFSDLLILQRLQSRQLPHTFFIIPDELGLRKSFNFFPLFPIFLISSTASITSTAAYIFHHSDVV</sequence>
<organism evidence="2 3">
    <name type="scientific">Daphnia magna</name>
    <dbReference type="NCBI Taxonomy" id="35525"/>
    <lineage>
        <taxon>Eukaryota</taxon>
        <taxon>Metazoa</taxon>
        <taxon>Ecdysozoa</taxon>
        <taxon>Arthropoda</taxon>
        <taxon>Crustacea</taxon>
        <taxon>Branchiopoda</taxon>
        <taxon>Diplostraca</taxon>
        <taxon>Cladocera</taxon>
        <taxon>Anomopoda</taxon>
        <taxon>Daphniidae</taxon>
        <taxon>Daphnia</taxon>
    </lineage>
</organism>
<evidence type="ECO:0000313" key="2">
    <source>
        <dbReference type="EMBL" id="KZR97971.1"/>
    </source>
</evidence>
<reference evidence="2 3" key="1">
    <citation type="submission" date="2016-03" db="EMBL/GenBank/DDBJ databases">
        <title>EvidentialGene: Evidence-directed Construction of Genes on Genomes.</title>
        <authorList>
            <person name="Gilbert D.G."/>
            <person name="Choi J.-H."/>
            <person name="Mockaitis K."/>
            <person name="Colbourne J."/>
            <person name="Pfrender M."/>
        </authorList>
    </citation>
    <scope>NUCLEOTIDE SEQUENCE [LARGE SCALE GENOMIC DNA]</scope>
    <source>
        <strain evidence="2 3">Xinb3</strain>
        <tissue evidence="2">Complete organism</tissue>
    </source>
</reference>
<keyword evidence="3" id="KW-1185">Reference proteome</keyword>
<evidence type="ECO:0000256" key="1">
    <source>
        <dbReference type="SAM" id="Phobius"/>
    </source>
</evidence>
<feature type="non-terminal residue" evidence="2">
    <location>
        <position position="1"/>
    </location>
</feature>
<keyword evidence="1" id="KW-0472">Membrane</keyword>
<keyword evidence="1" id="KW-0812">Transmembrane</keyword>
<dbReference type="EMBL" id="LRGB01019233">
    <property type="protein sequence ID" value="KZR97971.1"/>
    <property type="molecule type" value="Genomic_DNA"/>
</dbReference>
<accession>A0A164FNE5</accession>
<feature type="transmembrane region" description="Helical" evidence="1">
    <location>
        <begin position="61"/>
        <end position="84"/>
    </location>
</feature>
<gene>
    <name evidence="2" type="ORF">APZ42_006865</name>
</gene>
<comment type="caution">
    <text evidence="2">The sequence shown here is derived from an EMBL/GenBank/DDBJ whole genome shotgun (WGS) entry which is preliminary data.</text>
</comment>
<proteinExistence type="predicted"/>
<keyword evidence="1" id="KW-1133">Transmembrane helix</keyword>
<feature type="non-terminal residue" evidence="2">
    <location>
        <position position="90"/>
    </location>
</feature>
<evidence type="ECO:0000313" key="3">
    <source>
        <dbReference type="Proteomes" id="UP000076858"/>
    </source>
</evidence>
<protein>
    <submittedName>
        <fullName evidence="2">Uncharacterized protein</fullName>
    </submittedName>
</protein>
<name>A0A164FNE5_9CRUS</name>